<keyword evidence="2" id="KW-1185">Reference proteome</keyword>
<reference evidence="1 2" key="1">
    <citation type="journal article" date="2022" name="bioRxiv">
        <title>The genome of the oomycete Peronosclerospora sorghi, a cosmopolitan pathogen of maize and sorghum, is inflated with dispersed pseudogenes.</title>
        <authorList>
            <person name="Fletcher K."/>
            <person name="Martin F."/>
            <person name="Isakeit T."/>
            <person name="Cavanaugh K."/>
            <person name="Magill C."/>
            <person name="Michelmore R."/>
        </authorList>
    </citation>
    <scope>NUCLEOTIDE SEQUENCE [LARGE SCALE GENOMIC DNA]</scope>
    <source>
        <strain evidence="1">P6</strain>
    </source>
</reference>
<gene>
    <name evidence="1" type="ORF">PsorP6_013918</name>
</gene>
<comment type="caution">
    <text evidence="1">The sequence shown here is derived from an EMBL/GenBank/DDBJ whole genome shotgun (WGS) entry which is preliminary data.</text>
</comment>
<evidence type="ECO:0000313" key="1">
    <source>
        <dbReference type="EMBL" id="KAI9905755.1"/>
    </source>
</evidence>
<sequence length="142" mass="15857">MHGGVSLNFYFSELWDYHNVEEQHSTPMIKINIFFGSFYAAMASSLLGDEYASTSPSDNEENTKVTRTYIKEFSAVSTTSSISQLLPSADELLSNDTNSVVSTSDAIAYVPTNKRKKKQQISNQSTKVPKSETGEAVRRWKN</sequence>
<accession>A0ACC0VGY6</accession>
<name>A0ACC0VGY6_9STRA</name>
<proteinExistence type="predicted"/>
<protein>
    <submittedName>
        <fullName evidence="1">Uncharacterized protein</fullName>
    </submittedName>
</protein>
<dbReference type="Proteomes" id="UP001163321">
    <property type="component" value="Chromosome 9"/>
</dbReference>
<evidence type="ECO:0000313" key="2">
    <source>
        <dbReference type="Proteomes" id="UP001163321"/>
    </source>
</evidence>
<dbReference type="EMBL" id="CM047588">
    <property type="protein sequence ID" value="KAI9905755.1"/>
    <property type="molecule type" value="Genomic_DNA"/>
</dbReference>
<organism evidence="1 2">
    <name type="scientific">Peronosclerospora sorghi</name>
    <dbReference type="NCBI Taxonomy" id="230839"/>
    <lineage>
        <taxon>Eukaryota</taxon>
        <taxon>Sar</taxon>
        <taxon>Stramenopiles</taxon>
        <taxon>Oomycota</taxon>
        <taxon>Peronosporomycetes</taxon>
        <taxon>Peronosporales</taxon>
        <taxon>Peronosporaceae</taxon>
        <taxon>Peronosclerospora</taxon>
    </lineage>
</organism>